<dbReference type="PRINTS" id="PR00371">
    <property type="entry name" value="FPNCR"/>
</dbReference>
<dbReference type="InterPro" id="IPR017938">
    <property type="entry name" value="Riboflavin_synthase-like_b-brl"/>
</dbReference>
<dbReference type="SUPFAM" id="SSF52343">
    <property type="entry name" value="Ferredoxin reductase-like, C-terminal NADP-linked domain"/>
    <property type="match status" value="1"/>
</dbReference>
<keyword evidence="12" id="KW-1185">Reference proteome</keyword>
<organism evidence="11 12">
    <name type="scientific">Breoghania corrubedonensis</name>
    <dbReference type="NCBI Taxonomy" id="665038"/>
    <lineage>
        <taxon>Bacteria</taxon>
        <taxon>Pseudomonadati</taxon>
        <taxon>Pseudomonadota</taxon>
        <taxon>Alphaproteobacteria</taxon>
        <taxon>Hyphomicrobiales</taxon>
        <taxon>Stappiaceae</taxon>
        <taxon>Breoghania</taxon>
    </lineage>
</organism>
<evidence type="ECO:0000256" key="4">
    <source>
        <dbReference type="ARBA" id="ARBA00022630"/>
    </source>
</evidence>
<keyword evidence="7" id="KW-0521">NADP</keyword>
<evidence type="ECO:0000259" key="10">
    <source>
        <dbReference type="PROSITE" id="PS51384"/>
    </source>
</evidence>
<dbReference type="GO" id="GO:0042167">
    <property type="term" value="P:heme catabolic process"/>
    <property type="evidence" value="ECO:0007669"/>
    <property type="project" value="TreeGrafter"/>
</dbReference>
<evidence type="ECO:0000313" key="12">
    <source>
        <dbReference type="Proteomes" id="UP000244081"/>
    </source>
</evidence>
<keyword evidence="5" id="KW-0547">Nucleotide-binding</keyword>
<keyword evidence="8" id="KW-0560">Oxidoreductase</keyword>
<dbReference type="Gene3D" id="2.40.30.10">
    <property type="entry name" value="Translation factors"/>
    <property type="match status" value="1"/>
</dbReference>
<dbReference type="OrthoDB" id="9784483at2"/>
<keyword evidence="4" id="KW-0285">Flavoprotein</keyword>
<dbReference type="PROSITE" id="PS51384">
    <property type="entry name" value="FAD_FR"/>
    <property type="match status" value="1"/>
</dbReference>
<dbReference type="GO" id="GO:0000166">
    <property type="term" value="F:nucleotide binding"/>
    <property type="evidence" value="ECO:0007669"/>
    <property type="project" value="UniProtKB-KW"/>
</dbReference>
<name>A0A2T5V5K3_9HYPH</name>
<proteinExistence type="inferred from homology"/>
<dbReference type="Pfam" id="PF00970">
    <property type="entry name" value="FAD_binding_6"/>
    <property type="match status" value="1"/>
</dbReference>
<evidence type="ECO:0000256" key="1">
    <source>
        <dbReference type="ARBA" id="ARBA00001974"/>
    </source>
</evidence>
<evidence type="ECO:0000256" key="6">
    <source>
        <dbReference type="ARBA" id="ARBA00022827"/>
    </source>
</evidence>
<dbReference type="SUPFAM" id="SSF63380">
    <property type="entry name" value="Riboflavin synthase domain-like"/>
    <property type="match status" value="1"/>
</dbReference>
<dbReference type="PANTHER" id="PTHR47878:SF1">
    <property type="entry name" value="FLAVODOXIN_FERREDOXIN--NADP REDUCTASE"/>
    <property type="match status" value="1"/>
</dbReference>
<dbReference type="InterPro" id="IPR033892">
    <property type="entry name" value="FNR_bac"/>
</dbReference>
<comment type="caution">
    <text evidence="11">The sequence shown here is derived from an EMBL/GenBank/DDBJ whole genome shotgun (WGS) entry which is preliminary data.</text>
</comment>
<reference evidence="11 12" key="1">
    <citation type="submission" date="2018-04" db="EMBL/GenBank/DDBJ databases">
        <title>Genomic Encyclopedia of Archaeal and Bacterial Type Strains, Phase II (KMG-II): from individual species to whole genera.</title>
        <authorList>
            <person name="Goeker M."/>
        </authorList>
    </citation>
    <scope>NUCLEOTIDE SEQUENCE [LARGE SCALE GENOMIC DNA]</scope>
    <source>
        <strain evidence="11 12">DSM 23382</strain>
    </source>
</reference>
<evidence type="ECO:0000256" key="3">
    <source>
        <dbReference type="ARBA" id="ARBA00013223"/>
    </source>
</evidence>
<feature type="domain" description="FAD-binding FR-type" evidence="10">
    <location>
        <begin position="23"/>
        <end position="123"/>
    </location>
</feature>
<evidence type="ECO:0000256" key="2">
    <source>
        <dbReference type="ARBA" id="ARBA00008312"/>
    </source>
</evidence>
<dbReference type="PANTHER" id="PTHR47878">
    <property type="entry name" value="OXIDOREDUCTASE FAD/NAD(P)-BINDING DOMAIN PROTEIN"/>
    <property type="match status" value="1"/>
</dbReference>
<dbReference type="CDD" id="cd06195">
    <property type="entry name" value="FNR1"/>
    <property type="match status" value="1"/>
</dbReference>
<dbReference type="RefSeq" id="WP_107991105.1">
    <property type="nucleotide sequence ID" value="NZ_QAYG01000008.1"/>
</dbReference>
<dbReference type="GO" id="GO:0034599">
    <property type="term" value="P:cellular response to oxidative stress"/>
    <property type="evidence" value="ECO:0007669"/>
    <property type="project" value="TreeGrafter"/>
</dbReference>
<dbReference type="Proteomes" id="UP000244081">
    <property type="component" value="Unassembled WGS sequence"/>
</dbReference>
<dbReference type="InterPro" id="IPR008333">
    <property type="entry name" value="Cbr1-like_FAD-bd_dom"/>
</dbReference>
<evidence type="ECO:0000256" key="7">
    <source>
        <dbReference type="ARBA" id="ARBA00022857"/>
    </source>
</evidence>
<evidence type="ECO:0000256" key="8">
    <source>
        <dbReference type="ARBA" id="ARBA00023002"/>
    </source>
</evidence>
<comment type="similarity">
    <text evidence="2">Belongs to the ferredoxin--NADP reductase type 1 family.</text>
</comment>
<dbReference type="InterPro" id="IPR039261">
    <property type="entry name" value="FNR_nucleotide-bd"/>
</dbReference>
<keyword evidence="6" id="KW-0274">FAD</keyword>
<gene>
    <name evidence="11" type="ORF">C8N35_10870</name>
</gene>
<dbReference type="InterPro" id="IPR017927">
    <property type="entry name" value="FAD-bd_FR_type"/>
</dbReference>
<protein>
    <recommendedName>
        <fullName evidence="3">ferredoxin--NADP(+) reductase</fullName>
        <ecNumber evidence="3">1.18.1.2</ecNumber>
    </recommendedName>
</protein>
<dbReference type="InterPro" id="IPR001433">
    <property type="entry name" value="OxRdtase_FAD/NAD-bd"/>
</dbReference>
<dbReference type="AlphaFoldDB" id="A0A2T5V5K3"/>
<dbReference type="Pfam" id="PF00175">
    <property type="entry name" value="NAD_binding_1"/>
    <property type="match status" value="1"/>
</dbReference>
<comment type="catalytic activity">
    <reaction evidence="9">
        <text>2 reduced [2Fe-2S]-[ferredoxin] + NADP(+) + H(+) = 2 oxidized [2Fe-2S]-[ferredoxin] + NADPH</text>
        <dbReference type="Rhea" id="RHEA:20125"/>
        <dbReference type="Rhea" id="RHEA-COMP:10000"/>
        <dbReference type="Rhea" id="RHEA-COMP:10001"/>
        <dbReference type="ChEBI" id="CHEBI:15378"/>
        <dbReference type="ChEBI" id="CHEBI:33737"/>
        <dbReference type="ChEBI" id="CHEBI:33738"/>
        <dbReference type="ChEBI" id="CHEBI:57783"/>
        <dbReference type="ChEBI" id="CHEBI:58349"/>
        <dbReference type="EC" id="1.18.1.2"/>
    </reaction>
</comment>
<dbReference type="EMBL" id="QAYG01000008">
    <property type="protein sequence ID" value="PTW59035.1"/>
    <property type="molecule type" value="Genomic_DNA"/>
</dbReference>
<evidence type="ECO:0000256" key="5">
    <source>
        <dbReference type="ARBA" id="ARBA00022741"/>
    </source>
</evidence>
<evidence type="ECO:0000256" key="9">
    <source>
        <dbReference type="ARBA" id="ARBA00047776"/>
    </source>
</evidence>
<comment type="cofactor">
    <cofactor evidence="1">
        <name>FAD</name>
        <dbReference type="ChEBI" id="CHEBI:57692"/>
    </cofactor>
</comment>
<accession>A0A2T5V5K3</accession>
<dbReference type="GO" id="GO:0004324">
    <property type="term" value="F:ferredoxin-NADP+ reductase activity"/>
    <property type="evidence" value="ECO:0007669"/>
    <property type="project" value="UniProtKB-EC"/>
</dbReference>
<dbReference type="Gene3D" id="3.40.50.80">
    <property type="entry name" value="Nucleotide-binding domain of ferredoxin-NADP reductase (FNR) module"/>
    <property type="match status" value="1"/>
</dbReference>
<dbReference type="InterPro" id="IPR051930">
    <property type="entry name" value="FNR_type-1"/>
</dbReference>
<evidence type="ECO:0000313" key="11">
    <source>
        <dbReference type="EMBL" id="PTW59035.1"/>
    </source>
</evidence>
<sequence length="277" mass="31118">MSDTLESDPPIVEGKPSPFAVPAGCFALSVREVQHYTDRLFRFRVSRPREFRFRSGEFVMIGLPNAEKPVFRAYSIASPAWDEELEFFSIKVPDGPLTEHLQKIREGDTILMRKKPTGTLVNDALEPGKRLWMFSTGTGIAPFASLIRDPETYDKFGTLILTHGCRLVDELKYGQDLVAALREDPLIGELVEGRLIHYPTVTREPFEHQGRITDLITSGKLFEDLGLSRMGPEDDRAMICGSMAMLKDTKELCLSHGLEEGANNKPAQFVVERAFVD</sequence>
<dbReference type="InterPro" id="IPR001709">
    <property type="entry name" value="Flavoprot_Pyr_Nucl_cyt_Rdtase"/>
</dbReference>
<dbReference type="EC" id="1.18.1.2" evidence="3"/>